<gene>
    <name evidence="1" type="ORF">PX52LOC_03825</name>
</gene>
<evidence type="ECO:0000313" key="1">
    <source>
        <dbReference type="EMBL" id="QEL16851.1"/>
    </source>
</evidence>
<protein>
    <submittedName>
        <fullName evidence="1">Uncharacterized protein</fullName>
    </submittedName>
</protein>
<sequence>MIESCLDTGGAVAFWTACEFTDRDRLRAGLTPLGLEQYVPDPRPPASVLKDALEEALGGSRVLIRPLADRDGFTVVKEERGKHANAYATALVARVRDAALSTVEYDPFDDRAAVVDAAFRRHAGRIPAAQLSACLVRVVESLGGTRLRPTGAVYWIPGPKLDAWAAVARAVEAASDGRPSAVYLIRHRLDADAVRAVRDAVVGEVRAATARIAEEVAAGDLGGRALETRRQQAHDLRDKVLLYEDLLSVGLADLHRAVDVADQAAATASLLLAAQPAAAAVGV</sequence>
<dbReference type="RefSeq" id="WP_178132557.1">
    <property type="nucleotide sequence ID" value="NZ_CP042425.1"/>
</dbReference>
<reference evidence="2" key="1">
    <citation type="submission" date="2019-08" db="EMBL/GenBank/DDBJ databases">
        <title>Limnoglobus roseus gen. nov., sp. nov., a novel freshwater planctomycete with a giant genome from the family Gemmataceae.</title>
        <authorList>
            <person name="Kulichevskaya I.S."/>
            <person name="Naumoff D.G."/>
            <person name="Miroshnikov K."/>
            <person name="Ivanova A."/>
            <person name="Philippov D.A."/>
            <person name="Hakobyan A."/>
            <person name="Rijpstra I.C."/>
            <person name="Sinninghe Damste J.S."/>
            <person name="Liesack W."/>
            <person name="Dedysh S.N."/>
        </authorList>
    </citation>
    <scope>NUCLEOTIDE SEQUENCE [LARGE SCALE GENOMIC DNA]</scope>
    <source>
        <strain evidence="2">PX52</strain>
    </source>
</reference>
<proteinExistence type="predicted"/>
<organism evidence="1 2">
    <name type="scientific">Limnoglobus roseus</name>
    <dbReference type="NCBI Taxonomy" id="2598579"/>
    <lineage>
        <taxon>Bacteria</taxon>
        <taxon>Pseudomonadati</taxon>
        <taxon>Planctomycetota</taxon>
        <taxon>Planctomycetia</taxon>
        <taxon>Gemmatales</taxon>
        <taxon>Gemmataceae</taxon>
        <taxon>Limnoglobus</taxon>
    </lineage>
</organism>
<keyword evidence="2" id="KW-1185">Reference proteome</keyword>
<dbReference type="Proteomes" id="UP000324974">
    <property type="component" value="Chromosome"/>
</dbReference>
<name>A0A5C1AC46_9BACT</name>
<evidence type="ECO:0000313" key="2">
    <source>
        <dbReference type="Proteomes" id="UP000324974"/>
    </source>
</evidence>
<dbReference type="AlphaFoldDB" id="A0A5C1AC46"/>
<accession>A0A5C1AC46</accession>
<dbReference type="EMBL" id="CP042425">
    <property type="protein sequence ID" value="QEL16851.1"/>
    <property type="molecule type" value="Genomic_DNA"/>
</dbReference>
<dbReference type="KEGG" id="lrs:PX52LOC_03825"/>